<evidence type="ECO:0000313" key="9">
    <source>
        <dbReference type="Proteomes" id="UP000245768"/>
    </source>
</evidence>
<proteinExistence type="predicted"/>
<feature type="transmembrane region" description="Helical" evidence="6">
    <location>
        <begin position="474"/>
        <end position="496"/>
    </location>
</feature>
<sequence>MSFPDTLPAMEPLGTGSTPTNSSALPLAGASPASSSFEELQTPPDSAKKGHRQDVDGGIAVQMPYLYSEREKDAWLEDPEMPFNWDKQIKWRVAAWLFLFTVAVNMNGAGFAPVASAAAADLKTTRQVLLVGNALYFIAQGIAPLVLAPLSESRGRVVIYSISGAMFALFYLPQALAHNAETWIVTRFIQGCAGSVVEANIGGSLADMFPPSQRGTILSVYVAIGYVGTGIGPVISAAVLPIGWRWQAWLGMIVASFTAVGLLVFGKETRSSTLYARRQRRKAAAHAEKDPLDKPEVMKAWYVETLTSLSRPSLYLVAEPIVTCFSIWIGFTFGCIYLIVESAGIVYSSPPTQTAGYPPSFEYGYGWSNLASSAVLLAYVAGAGIGFLASLHQEHLYQRAAQRHAGRTVPPEARLYWSAVAGLVFSVACLWYAWSGRTSIHPAVSVIGLSFVVAAVYPIHYASFAYLSDAYEEYASSALASQTLIRTITAGCFPLFTDQMYRGLTPPVASSVLAAIALVLAVFPFVLLRWGPEIRKKSKRAVRFLDE</sequence>
<evidence type="ECO:0000256" key="5">
    <source>
        <dbReference type="SAM" id="MobiDB-lite"/>
    </source>
</evidence>
<feature type="transmembrane region" description="Helical" evidence="6">
    <location>
        <begin position="218"/>
        <end position="240"/>
    </location>
</feature>
<feature type="transmembrane region" description="Helical" evidence="6">
    <location>
        <begin position="128"/>
        <end position="150"/>
    </location>
</feature>
<feature type="transmembrane region" description="Helical" evidence="6">
    <location>
        <begin position="246"/>
        <end position="265"/>
    </location>
</feature>
<dbReference type="Proteomes" id="UP000245768">
    <property type="component" value="Unassembled WGS sequence"/>
</dbReference>
<feature type="compositionally biased region" description="Low complexity" evidence="5">
    <location>
        <begin position="22"/>
        <end position="36"/>
    </location>
</feature>
<keyword evidence="9" id="KW-1185">Reference proteome</keyword>
<dbReference type="GO" id="GO:0022857">
    <property type="term" value="F:transmembrane transporter activity"/>
    <property type="evidence" value="ECO:0007669"/>
    <property type="project" value="InterPro"/>
</dbReference>
<organism evidence="8 9">
    <name type="scientific">Acaromyces ingoldii</name>
    <dbReference type="NCBI Taxonomy" id="215250"/>
    <lineage>
        <taxon>Eukaryota</taxon>
        <taxon>Fungi</taxon>
        <taxon>Dikarya</taxon>
        <taxon>Basidiomycota</taxon>
        <taxon>Ustilaginomycotina</taxon>
        <taxon>Exobasidiomycetes</taxon>
        <taxon>Exobasidiales</taxon>
        <taxon>Cryptobasidiaceae</taxon>
        <taxon>Acaromyces</taxon>
    </lineage>
</organism>
<dbReference type="Gene3D" id="1.20.1250.20">
    <property type="entry name" value="MFS general substrate transporter like domains"/>
    <property type="match status" value="1"/>
</dbReference>
<dbReference type="EMBL" id="KZ819634">
    <property type="protein sequence ID" value="PWN92706.1"/>
    <property type="molecule type" value="Genomic_DNA"/>
</dbReference>
<gene>
    <name evidence="8" type="ORF">FA10DRAFT_263463</name>
</gene>
<protein>
    <submittedName>
        <fullName evidence="8">MFS general substrate transporter</fullName>
    </submittedName>
</protein>
<dbReference type="InterPro" id="IPR011701">
    <property type="entry name" value="MFS"/>
</dbReference>
<feature type="transmembrane region" description="Helical" evidence="6">
    <location>
        <begin position="157"/>
        <end position="176"/>
    </location>
</feature>
<evidence type="ECO:0000256" key="2">
    <source>
        <dbReference type="ARBA" id="ARBA00022692"/>
    </source>
</evidence>
<evidence type="ECO:0000256" key="3">
    <source>
        <dbReference type="ARBA" id="ARBA00022989"/>
    </source>
</evidence>
<dbReference type="PANTHER" id="PTHR23502:SF134">
    <property type="entry name" value="MAJOR FACILITATOR SUPERFAMILY (MFS) PROFILE DOMAIN-CONTAINING PROTEIN-RELATED"/>
    <property type="match status" value="1"/>
</dbReference>
<dbReference type="InterPro" id="IPR020846">
    <property type="entry name" value="MFS_dom"/>
</dbReference>
<dbReference type="RefSeq" id="XP_025379904.1">
    <property type="nucleotide sequence ID" value="XM_025520231.1"/>
</dbReference>
<dbReference type="STRING" id="215250.A0A316YUH3"/>
<keyword evidence="3 6" id="KW-1133">Transmembrane helix</keyword>
<feature type="transmembrane region" description="Helical" evidence="6">
    <location>
        <begin position="413"/>
        <end position="434"/>
    </location>
</feature>
<keyword evidence="4 6" id="KW-0472">Membrane</keyword>
<dbReference type="PANTHER" id="PTHR23502">
    <property type="entry name" value="MAJOR FACILITATOR SUPERFAMILY"/>
    <property type="match status" value="1"/>
</dbReference>
<evidence type="ECO:0000313" key="8">
    <source>
        <dbReference type="EMBL" id="PWN92706.1"/>
    </source>
</evidence>
<name>A0A316YUH3_9BASI</name>
<keyword evidence="2 6" id="KW-0812">Transmembrane</keyword>
<feature type="domain" description="Major facilitator superfamily (MFS) profile" evidence="7">
    <location>
        <begin position="89"/>
        <end position="532"/>
    </location>
</feature>
<feature type="transmembrane region" description="Helical" evidence="6">
    <location>
        <begin position="314"/>
        <end position="340"/>
    </location>
</feature>
<dbReference type="Pfam" id="PF07690">
    <property type="entry name" value="MFS_1"/>
    <property type="match status" value="1"/>
</dbReference>
<accession>A0A316YUH3</accession>
<feature type="region of interest" description="Disordered" evidence="5">
    <location>
        <begin position="1"/>
        <end position="54"/>
    </location>
</feature>
<dbReference type="AlphaFoldDB" id="A0A316YUH3"/>
<evidence type="ECO:0000256" key="6">
    <source>
        <dbReference type="SAM" id="Phobius"/>
    </source>
</evidence>
<feature type="transmembrane region" description="Helical" evidence="6">
    <location>
        <begin position="440"/>
        <end position="462"/>
    </location>
</feature>
<comment type="subcellular location">
    <subcellularLocation>
        <location evidence="1">Membrane</location>
        <topology evidence="1">Multi-pass membrane protein</topology>
    </subcellularLocation>
</comment>
<evidence type="ECO:0000256" key="1">
    <source>
        <dbReference type="ARBA" id="ARBA00004141"/>
    </source>
</evidence>
<evidence type="ECO:0000256" key="4">
    <source>
        <dbReference type="ARBA" id="ARBA00023136"/>
    </source>
</evidence>
<dbReference type="SUPFAM" id="SSF103473">
    <property type="entry name" value="MFS general substrate transporter"/>
    <property type="match status" value="1"/>
</dbReference>
<feature type="transmembrane region" description="Helical" evidence="6">
    <location>
        <begin position="508"/>
        <end position="530"/>
    </location>
</feature>
<dbReference type="InParanoid" id="A0A316YUH3"/>
<dbReference type="OrthoDB" id="2688061at2759"/>
<dbReference type="GeneID" id="37042147"/>
<evidence type="ECO:0000259" key="7">
    <source>
        <dbReference type="PROSITE" id="PS50850"/>
    </source>
</evidence>
<dbReference type="InterPro" id="IPR036259">
    <property type="entry name" value="MFS_trans_sf"/>
</dbReference>
<dbReference type="PROSITE" id="PS50850">
    <property type="entry name" value="MFS"/>
    <property type="match status" value="1"/>
</dbReference>
<reference evidence="8 9" key="1">
    <citation type="journal article" date="2018" name="Mol. Biol. Evol.">
        <title>Broad Genomic Sampling Reveals a Smut Pathogenic Ancestry of the Fungal Clade Ustilaginomycotina.</title>
        <authorList>
            <person name="Kijpornyongpan T."/>
            <person name="Mondo S.J."/>
            <person name="Barry K."/>
            <person name="Sandor L."/>
            <person name="Lee J."/>
            <person name="Lipzen A."/>
            <person name="Pangilinan J."/>
            <person name="LaButti K."/>
            <person name="Hainaut M."/>
            <person name="Henrissat B."/>
            <person name="Grigoriev I.V."/>
            <person name="Spatafora J.W."/>
            <person name="Aime M.C."/>
        </authorList>
    </citation>
    <scope>NUCLEOTIDE SEQUENCE [LARGE SCALE GENOMIC DNA]</scope>
    <source>
        <strain evidence="8 9">MCA 4198</strain>
    </source>
</reference>
<feature type="transmembrane region" description="Helical" evidence="6">
    <location>
        <begin position="370"/>
        <end position="392"/>
    </location>
</feature>
<dbReference type="GO" id="GO:0005886">
    <property type="term" value="C:plasma membrane"/>
    <property type="evidence" value="ECO:0007669"/>
    <property type="project" value="TreeGrafter"/>
</dbReference>
<feature type="transmembrane region" description="Helical" evidence="6">
    <location>
        <begin position="93"/>
        <end position="116"/>
    </location>
</feature>